<dbReference type="PROSITE" id="PS51536">
    <property type="entry name" value="TFG"/>
    <property type="match status" value="1"/>
</dbReference>
<dbReference type="PANTHER" id="PTHR13586:SF0">
    <property type="entry name" value="TRAILER HITCH, ISOFORM H"/>
    <property type="match status" value="1"/>
</dbReference>
<evidence type="ECO:0000313" key="8">
    <source>
        <dbReference type="Proteomes" id="UP000812966"/>
    </source>
</evidence>
<feature type="compositionally biased region" description="Gly residues" evidence="3">
    <location>
        <begin position="323"/>
        <end position="349"/>
    </location>
</feature>
<protein>
    <submittedName>
        <fullName evidence="7">Uncharacterized protein</fullName>
    </submittedName>
</protein>
<dbReference type="InterPro" id="IPR010920">
    <property type="entry name" value="LSM_dom_sf"/>
</dbReference>
<feature type="compositionally biased region" description="Gly residues" evidence="3">
    <location>
        <begin position="192"/>
        <end position="215"/>
    </location>
</feature>
<keyword evidence="8" id="KW-1185">Reference proteome</keyword>
<dbReference type="PANTHER" id="PTHR13586">
    <property type="entry name" value="SCD6 PROTEIN-RELATED"/>
    <property type="match status" value="1"/>
</dbReference>
<dbReference type="Pfam" id="PF12701">
    <property type="entry name" value="LSM14"/>
    <property type="match status" value="1"/>
</dbReference>
<feature type="short sequence motif" description="FFD box" evidence="1">
    <location>
        <begin position="301"/>
        <end position="317"/>
    </location>
</feature>
<feature type="compositionally biased region" description="Gly residues" evidence="3">
    <location>
        <begin position="378"/>
        <end position="401"/>
    </location>
</feature>
<comment type="caution">
    <text evidence="7">The sequence shown here is derived from an EMBL/GenBank/DDBJ whole genome shotgun (WGS) entry which is preliminary data.</text>
</comment>
<dbReference type="OrthoDB" id="21539at2759"/>
<dbReference type="AlphaFoldDB" id="A0A8K0JGU8"/>
<name>A0A8K0JGU8_9TREE</name>
<dbReference type="PROSITE" id="PS51513">
    <property type="entry name" value="FFD"/>
    <property type="match status" value="1"/>
</dbReference>
<dbReference type="InterPro" id="IPR025761">
    <property type="entry name" value="FFD_box"/>
</dbReference>
<feature type="compositionally biased region" description="Pro residues" evidence="3">
    <location>
        <begin position="173"/>
        <end position="184"/>
    </location>
</feature>
<sequence length="418" mass="44461">MTEQFIGMKISLTSRAQLRYRGTVHSIDSTQGTMTLQNVSSMGTEDRQAAQYIPPMLDRVHPVVVFTVNDILDLAIEPSAPPVAQTLPDDPAIRQSTQMAAAPPPPPPQQPQQQQYSQPPPPVQQARPPPPPQQPSYTSPPPPRANAYNQPPLSTMEKIEQTVGEIRNHAGPSQPPYQPQGQPHPHPRQGGFQRGGRGRGGFQGGPGQGQRMGGPGPAPPVIPAEEYDFEQMNRKFEEMRTREQKPEVVLSSSKSGQVDGQAGGDDDSEDESDEEVVMGKKGDKTAATSGLRGDDQEQVEPVYNKSKSFFDSVSSDVSANNRQGGGRGGRGGASGGFDAGGRGGGGGGFKWQRSQERMTNLNTFGEAGGNNTSNHYHNGGGRGRGGFPRGRGRGGGGGGYRGPAPGFNNNGPQQQQPF</sequence>
<organism evidence="7 8">
    <name type="scientific">Filobasidium floriforme</name>
    <dbReference type="NCBI Taxonomy" id="5210"/>
    <lineage>
        <taxon>Eukaryota</taxon>
        <taxon>Fungi</taxon>
        <taxon>Dikarya</taxon>
        <taxon>Basidiomycota</taxon>
        <taxon>Agaricomycotina</taxon>
        <taxon>Tremellomycetes</taxon>
        <taxon>Filobasidiales</taxon>
        <taxon>Filobasidiaceae</taxon>
        <taxon>Filobasidium</taxon>
    </lineage>
</organism>
<dbReference type="SMART" id="SM01199">
    <property type="entry name" value="FDF"/>
    <property type="match status" value="1"/>
</dbReference>
<evidence type="ECO:0000256" key="1">
    <source>
        <dbReference type="PROSITE-ProRule" id="PRU00846"/>
    </source>
</evidence>
<evidence type="ECO:0000256" key="3">
    <source>
        <dbReference type="SAM" id="MobiDB-lite"/>
    </source>
</evidence>
<dbReference type="InterPro" id="IPR025762">
    <property type="entry name" value="DFDF"/>
</dbReference>
<feature type="short sequence motif" description="TFG box" evidence="2">
    <location>
        <begin position="348"/>
        <end position="368"/>
    </location>
</feature>
<feature type="compositionally biased region" description="Low complexity" evidence="3">
    <location>
        <begin position="305"/>
        <end position="318"/>
    </location>
</feature>
<dbReference type="Gene3D" id="2.30.30.100">
    <property type="match status" value="1"/>
</dbReference>
<feature type="compositionally biased region" description="Basic and acidic residues" evidence="3">
    <location>
        <begin position="231"/>
        <end position="246"/>
    </location>
</feature>
<feature type="domain" description="TFG box profile" evidence="6">
    <location>
        <begin position="348"/>
        <end position="368"/>
    </location>
</feature>
<feature type="compositionally biased region" description="Pro residues" evidence="3">
    <location>
        <begin position="118"/>
        <end position="144"/>
    </location>
</feature>
<evidence type="ECO:0000259" key="4">
    <source>
        <dbReference type="PROSITE" id="PS51512"/>
    </source>
</evidence>
<dbReference type="InterPro" id="IPR019050">
    <property type="entry name" value="FDF_dom"/>
</dbReference>
<reference evidence="7" key="1">
    <citation type="submission" date="2020-04" db="EMBL/GenBank/DDBJ databases">
        <title>Analysis of mating type loci in Filobasidium floriforme.</title>
        <authorList>
            <person name="Nowrousian M."/>
        </authorList>
    </citation>
    <scope>NUCLEOTIDE SEQUENCE</scope>
    <source>
        <strain evidence="7">CBS 6242</strain>
    </source>
</reference>
<dbReference type="SUPFAM" id="SSF50182">
    <property type="entry name" value="Sm-like ribonucleoproteins"/>
    <property type="match status" value="1"/>
</dbReference>
<dbReference type="EMBL" id="JABELV010000242">
    <property type="protein sequence ID" value="KAG7527700.1"/>
    <property type="molecule type" value="Genomic_DNA"/>
</dbReference>
<accession>A0A8K0JGU8</accession>
<proteinExistence type="predicted"/>
<feature type="domain" description="DFDF" evidence="4">
    <location>
        <begin position="215"/>
        <end position="251"/>
    </location>
</feature>
<feature type="compositionally biased region" description="Polar residues" evidence="3">
    <location>
        <begin position="357"/>
        <end position="376"/>
    </location>
</feature>
<dbReference type="GO" id="GO:0000932">
    <property type="term" value="C:P-body"/>
    <property type="evidence" value="ECO:0007669"/>
    <property type="project" value="TreeGrafter"/>
</dbReference>
<feature type="region of interest" description="Disordered" evidence="3">
    <location>
        <begin position="97"/>
        <end position="418"/>
    </location>
</feature>
<dbReference type="InterPro" id="IPR025768">
    <property type="entry name" value="TFG_box"/>
</dbReference>
<dbReference type="SMART" id="SM01271">
    <property type="entry name" value="LSM14"/>
    <property type="match status" value="1"/>
</dbReference>
<evidence type="ECO:0000259" key="5">
    <source>
        <dbReference type="PROSITE" id="PS51513"/>
    </source>
</evidence>
<feature type="compositionally biased region" description="Low complexity" evidence="3">
    <location>
        <begin position="402"/>
        <end position="418"/>
    </location>
</feature>
<dbReference type="GO" id="GO:0003729">
    <property type="term" value="F:mRNA binding"/>
    <property type="evidence" value="ECO:0007669"/>
    <property type="project" value="TreeGrafter"/>
</dbReference>
<dbReference type="Proteomes" id="UP000812966">
    <property type="component" value="Unassembled WGS sequence"/>
</dbReference>
<gene>
    <name evidence="7" type="ORF">FFLO_06667</name>
</gene>
<feature type="compositionally biased region" description="Acidic residues" evidence="3">
    <location>
        <begin position="264"/>
        <end position="276"/>
    </location>
</feature>
<dbReference type="GO" id="GO:0034063">
    <property type="term" value="P:stress granule assembly"/>
    <property type="evidence" value="ECO:0007669"/>
    <property type="project" value="TreeGrafter"/>
</dbReference>
<dbReference type="InterPro" id="IPR025609">
    <property type="entry name" value="Lsm14-like_N"/>
</dbReference>
<dbReference type="PROSITE" id="PS51512">
    <property type="entry name" value="DFDF"/>
    <property type="match status" value="1"/>
</dbReference>
<evidence type="ECO:0000256" key="2">
    <source>
        <dbReference type="PROSITE-ProRule" id="PRU00869"/>
    </source>
</evidence>
<dbReference type="GO" id="GO:0033962">
    <property type="term" value="P:P-body assembly"/>
    <property type="evidence" value="ECO:0007669"/>
    <property type="project" value="TreeGrafter"/>
</dbReference>
<evidence type="ECO:0000313" key="7">
    <source>
        <dbReference type="EMBL" id="KAG7527700.1"/>
    </source>
</evidence>
<feature type="domain" description="FFD box profile" evidence="5">
    <location>
        <begin position="301"/>
        <end position="317"/>
    </location>
</feature>
<evidence type="ECO:0000259" key="6">
    <source>
        <dbReference type="PROSITE" id="PS51536"/>
    </source>
</evidence>